<keyword evidence="2" id="KW-1185">Reference proteome</keyword>
<dbReference type="AlphaFoldDB" id="A0A401WA57"/>
<evidence type="ECO:0000313" key="1">
    <source>
        <dbReference type="EMBL" id="GCD46246.1"/>
    </source>
</evidence>
<gene>
    <name evidence="1" type="ORF">GKJPGBOP_05993</name>
</gene>
<proteinExistence type="predicted"/>
<dbReference type="RefSeq" id="WP_125056657.1">
    <property type="nucleotide sequence ID" value="NZ_BHZD01000001.1"/>
</dbReference>
<organism evidence="1 2">
    <name type="scientific">Streptomyces paromomycinus</name>
    <name type="common">Streptomyces rimosus subsp. paromomycinus</name>
    <dbReference type="NCBI Taxonomy" id="92743"/>
    <lineage>
        <taxon>Bacteria</taxon>
        <taxon>Bacillati</taxon>
        <taxon>Actinomycetota</taxon>
        <taxon>Actinomycetes</taxon>
        <taxon>Kitasatosporales</taxon>
        <taxon>Streptomycetaceae</taxon>
        <taxon>Streptomyces</taxon>
    </lineage>
</organism>
<evidence type="ECO:0000313" key="2">
    <source>
        <dbReference type="Proteomes" id="UP000286746"/>
    </source>
</evidence>
<name>A0A401WA57_STREY</name>
<reference evidence="1 2" key="1">
    <citation type="submission" date="2018-11" db="EMBL/GenBank/DDBJ databases">
        <title>Whole genome sequence of Streptomyces paromomycinus NBRC 15454(T).</title>
        <authorList>
            <person name="Komaki H."/>
            <person name="Tamura T."/>
        </authorList>
    </citation>
    <scope>NUCLEOTIDE SEQUENCE [LARGE SCALE GENOMIC DNA]</scope>
    <source>
        <strain evidence="1 2">NBRC 15454</strain>
    </source>
</reference>
<protein>
    <submittedName>
        <fullName evidence="1">Uncharacterized protein</fullName>
    </submittedName>
</protein>
<accession>A0A401WA57</accession>
<dbReference type="Proteomes" id="UP000286746">
    <property type="component" value="Unassembled WGS sequence"/>
</dbReference>
<sequence>MFLAAGDSQSSLAIGLSLLSLLTSSAAAWFALRSARASEDSARAGSRSAWAAEQSAMIEHGRWSQDTSERQQARLAPRFEQDEEGQWHLVLYNRGRSDAHSVGAWLNPVEGPSPGFTAEAISDLEFGMTIDSEDKAWLPLVVPQGRTTVVHVHVQWEDGQGINYDDWNCRVPW</sequence>
<comment type="caution">
    <text evidence="1">The sequence shown here is derived from an EMBL/GenBank/DDBJ whole genome shotgun (WGS) entry which is preliminary data.</text>
</comment>
<dbReference type="EMBL" id="BHZD01000001">
    <property type="protein sequence ID" value="GCD46246.1"/>
    <property type="molecule type" value="Genomic_DNA"/>
</dbReference>